<evidence type="ECO:0000313" key="3">
    <source>
        <dbReference type="Proteomes" id="UP000322619"/>
    </source>
</evidence>
<keyword evidence="1" id="KW-1133">Transmembrane helix</keyword>
<evidence type="ECO:0000256" key="1">
    <source>
        <dbReference type="SAM" id="Phobius"/>
    </source>
</evidence>
<evidence type="ECO:0000313" key="2">
    <source>
        <dbReference type="EMBL" id="TYC83635.1"/>
    </source>
</evidence>
<feature type="transmembrane region" description="Helical" evidence="1">
    <location>
        <begin position="101"/>
        <end position="132"/>
    </location>
</feature>
<feature type="transmembrane region" description="Helical" evidence="1">
    <location>
        <begin position="53"/>
        <end position="81"/>
    </location>
</feature>
<feature type="transmembrane region" description="Helical" evidence="1">
    <location>
        <begin position="152"/>
        <end position="171"/>
    </location>
</feature>
<sequence>MEHEKNERNVKILNIAMQSIVFGVVFTLLGQYVGMIEKAAYLSTIGVPFEPSLSALSFSVIKFWLPAAIGALIGFCIVYFIPVIKWGVGLAFKLKAKPGSLWFSVIVAFVIAAIMVLILSVLMSILTTVILVDPAAGEHALTLGLAILGGLKYLYLFFPIAWLLAVIIANPSEKLARLILKVPEPKLEYGQH</sequence>
<protein>
    <submittedName>
        <fullName evidence="2">Uncharacterized protein</fullName>
    </submittedName>
</protein>
<dbReference type="RefSeq" id="WP_148638565.1">
    <property type="nucleotide sequence ID" value="NZ_JAYFRG010000044.1"/>
</dbReference>
<dbReference type="EMBL" id="VSLA01000029">
    <property type="protein sequence ID" value="TYC83635.1"/>
    <property type="molecule type" value="Genomic_DNA"/>
</dbReference>
<keyword evidence="1" id="KW-0472">Membrane</keyword>
<comment type="caution">
    <text evidence="2">The sequence shown here is derived from an EMBL/GenBank/DDBJ whole genome shotgun (WGS) entry which is preliminary data.</text>
</comment>
<feature type="transmembrane region" description="Helical" evidence="1">
    <location>
        <begin position="12"/>
        <end position="33"/>
    </location>
</feature>
<organism evidence="2 3">
    <name type="scientific">Acetobacterium wieringae</name>
    <dbReference type="NCBI Taxonomy" id="52694"/>
    <lineage>
        <taxon>Bacteria</taxon>
        <taxon>Bacillati</taxon>
        <taxon>Bacillota</taxon>
        <taxon>Clostridia</taxon>
        <taxon>Eubacteriales</taxon>
        <taxon>Eubacteriaceae</taxon>
        <taxon>Acetobacterium</taxon>
    </lineage>
</organism>
<gene>
    <name evidence="2" type="ORF">FXB42_15385</name>
</gene>
<dbReference type="Proteomes" id="UP000322619">
    <property type="component" value="Unassembled WGS sequence"/>
</dbReference>
<keyword evidence="1" id="KW-0812">Transmembrane</keyword>
<proteinExistence type="predicted"/>
<accession>A0A5D0WHB3</accession>
<dbReference type="AlphaFoldDB" id="A0A5D0WHB3"/>
<name>A0A5D0WHB3_9FIRM</name>
<reference evidence="2 3" key="1">
    <citation type="submission" date="2019-08" db="EMBL/GenBank/DDBJ databases">
        <title>Isolation and enrichment of carboxydotrophic bacteria from anaerobic sludge for the production of bio-based chemicals from syngas.</title>
        <authorList>
            <person name="Antares A.L."/>
            <person name="Moreira J."/>
            <person name="Diender M."/>
            <person name="Parshina S.N."/>
            <person name="Stams A.J.M."/>
            <person name="Alves M."/>
            <person name="Alves J.I."/>
            <person name="Sousa D.Z."/>
        </authorList>
    </citation>
    <scope>NUCLEOTIDE SEQUENCE [LARGE SCALE GENOMIC DNA]</scope>
    <source>
        <strain evidence="2 3">JM</strain>
    </source>
</reference>